<gene>
    <name evidence="2" type="ORF">DPMN_150056</name>
</gene>
<reference evidence="2" key="1">
    <citation type="journal article" date="2019" name="bioRxiv">
        <title>The Genome of the Zebra Mussel, Dreissena polymorpha: A Resource for Invasive Species Research.</title>
        <authorList>
            <person name="McCartney M.A."/>
            <person name="Auch B."/>
            <person name="Kono T."/>
            <person name="Mallez S."/>
            <person name="Zhang Y."/>
            <person name="Obille A."/>
            <person name="Becker A."/>
            <person name="Abrahante J.E."/>
            <person name="Garbe J."/>
            <person name="Badalamenti J.P."/>
            <person name="Herman A."/>
            <person name="Mangelson H."/>
            <person name="Liachko I."/>
            <person name="Sullivan S."/>
            <person name="Sone E.D."/>
            <person name="Koren S."/>
            <person name="Silverstein K.A.T."/>
            <person name="Beckman K.B."/>
            <person name="Gohl D.M."/>
        </authorList>
    </citation>
    <scope>NUCLEOTIDE SEQUENCE</scope>
    <source>
        <strain evidence="2">Duluth1</strain>
        <tissue evidence="2">Whole animal</tissue>
    </source>
</reference>
<sequence length="183" mass="20601">METALKTHPDIKEFKDMVQQILDKALVAAGKKLHHILETMKALLFLETLIDMHKQPQVDQQQNLIQYGQSSVEDQHSELKSEAPPGDETIQEEKPDVVDLKKKGVADVAEVVQLQDHIQDGQLSSKFQVSDLQSKLARRDETIQKLEHDANLQEQNYSGESMGASSEQSFLNVDAIVTKDKLD</sequence>
<evidence type="ECO:0000313" key="3">
    <source>
        <dbReference type="Proteomes" id="UP000828390"/>
    </source>
</evidence>
<accession>A0A9D4J5K8</accession>
<dbReference type="Proteomes" id="UP000828390">
    <property type="component" value="Unassembled WGS sequence"/>
</dbReference>
<evidence type="ECO:0000256" key="1">
    <source>
        <dbReference type="SAM" id="MobiDB-lite"/>
    </source>
</evidence>
<name>A0A9D4J5K8_DREPO</name>
<feature type="region of interest" description="Disordered" evidence="1">
    <location>
        <begin position="70"/>
        <end position="95"/>
    </location>
</feature>
<comment type="caution">
    <text evidence="2">The sequence shown here is derived from an EMBL/GenBank/DDBJ whole genome shotgun (WGS) entry which is preliminary data.</text>
</comment>
<proteinExistence type="predicted"/>
<organism evidence="2 3">
    <name type="scientific">Dreissena polymorpha</name>
    <name type="common">Zebra mussel</name>
    <name type="synonym">Mytilus polymorpha</name>
    <dbReference type="NCBI Taxonomy" id="45954"/>
    <lineage>
        <taxon>Eukaryota</taxon>
        <taxon>Metazoa</taxon>
        <taxon>Spiralia</taxon>
        <taxon>Lophotrochozoa</taxon>
        <taxon>Mollusca</taxon>
        <taxon>Bivalvia</taxon>
        <taxon>Autobranchia</taxon>
        <taxon>Heteroconchia</taxon>
        <taxon>Euheterodonta</taxon>
        <taxon>Imparidentia</taxon>
        <taxon>Neoheterodontei</taxon>
        <taxon>Myida</taxon>
        <taxon>Dreissenoidea</taxon>
        <taxon>Dreissenidae</taxon>
        <taxon>Dreissena</taxon>
    </lineage>
</organism>
<dbReference type="AlphaFoldDB" id="A0A9D4J5K8"/>
<protein>
    <submittedName>
        <fullName evidence="2">Uncharacterized protein</fullName>
    </submittedName>
</protein>
<evidence type="ECO:0000313" key="2">
    <source>
        <dbReference type="EMBL" id="KAH3796488.1"/>
    </source>
</evidence>
<reference evidence="2" key="2">
    <citation type="submission" date="2020-11" db="EMBL/GenBank/DDBJ databases">
        <authorList>
            <person name="McCartney M.A."/>
            <person name="Auch B."/>
            <person name="Kono T."/>
            <person name="Mallez S."/>
            <person name="Becker A."/>
            <person name="Gohl D.M."/>
            <person name="Silverstein K.A.T."/>
            <person name="Koren S."/>
            <person name="Bechman K.B."/>
            <person name="Herman A."/>
            <person name="Abrahante J.E."/>
            <person name="Garbe J."/>
        </authorList>
    </citation>
    <scope>NUCLEOTIDE SEQUENCE</scope>
    <source>
        <strain evidence="2">Duluth1</strain>
        <tissue evidence="2">Whole animal</tissue>
    </source>
</reference>
<dbReference type="EMBL" id="JAIWYP010000007">
    <property type="protein sequence ID" value="KAH3796488.1"/>
    <property type="molecule type" value="Genomic_DNA"/>
</dbReference>
<keyword evidence="3" id="KW-1185">Reference proteome</keyword>